<feature type="compositionally biased region" description="Basic and acidic residues" evidence="2">
    <location>
        <begin position="278"/>
        <end position="291"/>
    </location>
</feature>
<dbReference type="GO" id="GO:0003729">
    <property type="term" value="F:mRNA binding"/>
    <property type="evidence" value="ECO:0007669"/>
    <property type="project" value="TreeGrafter"/>
</dbReference>
<keyword evidence="1" id="KW-0694">RNA-binding</keyword>
<proteinExistence type="predicted"/>
<dbReference type="Gene3D" id="3.10.450.50">
    <property type="match status" value="1"/>
</dbReference>
<dbReference type="FunFam" id="3.10.450.50:FF:000010">
    <property type="entry name" value="Ras GTPase-activating protein-binding protein"/>
    <property type="match status" value="1"/>
</dbReference>
<feature type="compositionally biased region" description="Low complexity" evidence="2">
    <location>
        <begin position="240"/>
        <end position="250"/>
    </location>
</feature>
<dbReference type="AlphaFoldDB" id="A0A6H5I7B9"/>
<feature type="compositionally biased region" description="Basic and acidic residues" evidence="2">
    <location>
        <begin position="359"/>
        <end position="371"/>
    </location>
</feature>
<feature type="domain" description="NTF2" evidence="3">
    <location>
        <begin position="12"/>
        <end position="131"/>
    </location>
</feature>
<reference evidence="4 5" key="1">
    <citation type="submission" date="2020-02" db="EMBL/GenBank/DDBJ databases">
        <authorList>
            <person name="Ferguson B K."/>
        </authorList>
    </citation>
    <scope>NUCLEOTIDE SEQUENCE [LARGE SCALE GENOMIC DNA]</scope>
</reference>
<evidence type="ECO:0000256" key="1">
    <source>
        <dbReference type="ARBA" id="ARBA00022884"/>
    </source>
</evidence>
<feature type="compositionally biased region" description="Polar residues" evidence="2">
    <location>
        <begin position="293"/>
        <end position="319"/>
    </location>
</feature>
<dbReference type="GO" id="GO:1990904">
    <property type="term" value="C:ribonucleoprotein complex"/>
    <property type="evidence" value="ECO:0007669"/>
    <property type="project" value="TreeGrafter"/>
</dbReference>
<dbReference type="Pfam" id="PF02136">
    <property type="entry name" value="NTF2"/>
    <property type="match status" value="1"/>
</dbReference>
<dbReference type="InterPro" id="IPR018222">
    <property type="entry name" value="Nuclear_transport_factor_2_euk"/>
</dbReference>
<dbReference type="EMBL" id="CADCXV010000678">
    <property type="protein sequence ID" value="CAB0032462.1"/>
    <property type="molecule type" value="Genomic_DNA"/>
</dbReference>
<organism evidence="4 5">
    <name type="scientific">Trichogramma brassicae</name>
    <dbReference type="NCBI Taxonomy" id="86971"/>
    <lineage>
        <taxon>Eukaryota</taxon>
        <taxon>Metazoa</taxon>
        <taxon>Ecdysozoa</taxon>
        <taxon>Arthropoda</taxon>
        <taxon>Hexapoda</taxon>
        <taxon>Insecta</taxon>
        <taxon>Pterygota</taxon>
        <taxon>Neoptera</taxon>
        <taxon>Endopterygota</taxon>
        <taxon>Hymenoptera</taxon>
        <taxon>Apocrita</taxon>
        <taxon>Proctotrupomorpha</taxon>
        <taxon>Chalcidoidea</taxon>
        <taxon>Trichogrammatidae</taxon>
        <taxon>Trichogramma</taxon>
    </lineage>
</organism>
<accession>A0A6H5I7B9</accession>
<evidence type="ECO:0000256" key="2">
    <source>
        <dbReference type="SAM" id="MobiDB-lite"/>
    </source>
</evidence>
<dbReference type="Proteomes" id="UP000479190">
    <property type="component" value="Unassembled WGS sequence"/>
</dbReference>
<name>A0A6H5I7B9_9HYME</name>
<feature type="region of interest" description="Disordered" evidence="2">
    <location>
        <begin position="240"/>
        <end position="444"/>
    </location>
</feature>
<feature type="compositionally biased region" description="Low complexity" evidence="2">
    <location>
        <begin position="384"/>
        <end position="394"/>
    </location>
</feature>
<dbReference type="GO" id="GO:0005829">
    <property type="term" value="C:cytosol"/>
    <property type="evidence" value="ECO:0007669"/>
    <property type="project" value="TreeGrafter"/>
</dbReference>
<protein>
    <recommendedName>
        <fullName evidence="3">NTF2 domain-containing protein</fullName>
    </recommendedName>
</protein>
<evidence type="ECO:0000259" key="3">
    <source>
        <dbReference type="PROSITE" id="PS50177"/>
    </source>
</evidence>
<keyword evidence="5" id="KW-1185">Reference proteome</keyword>
<gene>
    <name evidence="4" type="ORF">TBRA_LOCUS4400</name>
</gene>
<sequence>MVMEASPSPQCVGREFVRQYYTLLNRAPTHLHRFYNNHSSFVHGGLESNRELLPAIGQKQIHQKIQALNFQDCHAKINQVDSQSTLGNGVVVQVSGELSNAGHPMRRFTQTFVLAAQGPTKYYVHNDIFRYQDFGYGDEEEEEEVENDANVNETVEREEDVENSRQESEKDDQQNQIPQITTKISNDQIGQNQLQQQPPQLTQQQPMYYAIPPQGVHPSTMQVTINGSVHEDSSIIAQQPLQQPQSLQQQYATEKSNEESFQSESEHSGTNQQQTIKTDSHVASEESHEPSETEQNYISSVPETEPDQLSMQNVMSNGPKTYANLVKSFPTVGTTSPQTPKPSISPPIYFPDQNGQKLNVEEKKVRPREGGSGRSNTSNDGNIRPLGTQQQQQRGPGGPGIMRGGQHGGTRGRGGFNRGGGESGRGGLRQSGGNPNSQNYHNRR</sequence>
<dbReference type="InterPro" id="IPR032710">
    <property type="entry name" value="NTF2-like_dom_sf"/>
</dbReference>
<dbReference type="OrthoDB" id="9972865at2759"/>
<dbReference type="InterPro" id="IPR002075">
    <property type="entry name" value="NTF2_dom"/>
</dbReference>
<dbReference type="PROSITE" id="PS50177">
    <property type="entry name" value="NTF2_DOMAIN"/>
    <property type="match status" value="1"/>
</dbReference>
<feature type="region of interest" description="Disordered" evidence="2">
    <location>
        <begin position="138"/>
        <end position="177"/>
    </location>
</feature>
<feature type="compositionally biased region" description="Basic and acidic residues" evidence="2">
    <location>
        <begin position="162"/>
        <end position="173"/>
    </location>
</feature>
<dbReference type="SUPFAM" id="SSF54427">
    <property type="entry name" value="NTF2-like"/>
    <property type="match status" value="1"/>
</dbReference>
<feature type="compositionally biased region" description="Polar residues" evidence="2">
    <location>
        <begin position="434"/>
        <end position="444"/>
    </location>
</feature>
<feature type="compositionally biased region" description="Gly residues" evidence="2">
    <location>
        <begin position="395"/>
        <end position="430"/>
    </location>
</feature>
<dbReference type="PANTHER" id="PTHR10693">
    <property type="entry name" value="RAS GTPASE-ACTIVATING PROTEIN-BINDING PROTEIN"/>
    <property type="match status" value="1"/>
</dbReference>
<dbReference type="PANTHER" id="PTHR10693:SF20">
    <property type="entry name" value="AT27578P"/>
    <property type="match status" value="1"/>
</dbReference>
<evidence type="ECO:0000313" key="4">
    <source>
        <dbReference type="EMBL" id="CAB0032462.1"/>
    </source>
</evidence>
<feature type="compositionally biased region" description="Pro residues" evidence="2">
    <location>
        <begin position="339"/>
        <end position="349"/>
    </location>
</feature>
<feature type="compositionally biased region" description="Acidic residues" evidence="2">
    <location>
        <begin position="138"/>
        <end position="147"/>
    </location>
</feature>
<feature type="compositionally biased region" description="Polar residues" evidence="2">
    <location>
        <begin position="251"/>
        <end position="277"/>
    </location>
</feature>
<dbReference type="InterPro" id="IPR039539">
    <property type="entry name" value="Ras_GTPase_bind_prot"/>
</dbReference>
<evidence type="ECO:0000313" key="5">
    <source>
        <dbReference type="Proteomes" id="UP000479190"/>
    </source>
</evidence>
<dbReference type="CDD" id="cd00780">
    <property type="entry name" value="NTF2"/>
    <property type="match status" value="1"/>
</dbReference>